<evidence type="ECO:0000313" key="1">
    <source>
        <dbReference type="EMBL" id="SPD73341.1"/>
    </source>
</evidence>
<dbReference type="Gene3D" id="3.40.50.150">
    <property type="entry name" value="Vaccinia Virus protein VP39"/>
    <property type="match status" value="1"/>
</dbReference>
<dbReference type="InterPro" id="IPR029063">
    <property type="entry name" value="SAM-dependent_MTases_sf"/>
</dbReference>
<organism evidence="1">
    <name type="scientific">uncultured Desulfobacterium sp</name>
    <dbReference type="NCBI Taxonomy" id="201089"/>
    <lineage>
        <taxon>Bacteria</taxon>
        <taxon>Pseudomonadati</taxon>
        <taxon>Thermodesulfobacteriota</taxon>
        <taxon>Desulfobacteria</taxon>
        <taxon>Desulfobacterales</taxon>
        <taxon>Desulfobacteriaceae</taxon>
        <taxon>Desulfobacterium</taxon>
        <taxon>environmental samples</taxon>
    </lineage>
</organism>
<proteinExistence type="predicted"/>
<accession>A0A445MVF9</accession>
<sequence length="207" mass="23493">MAVIDEDHQKALEEVALFYDERKVGDVGPLGFRRSTDLLRLSACLPGLLESRVIEPGKTRFLDLGCADGRVNVFLSYMVDISVGVELDDWTLDEYGPLRSGLDRVLKEKGLLSLPENTFLFHGDSTDDRVHKTIKDKTGVRFDEFDLFYTYLVMHQEFAELIGRKAKKGAVFMVYGVSSIMPRYDGFRLLEDISPMEGILALYEKIL</sequence>
<gene>
    <name evidence="1" type="ORF">PITCH_A1800027</name>
</gene>
<dbReference type="EMBL" id="OJIN01000091">
    <property type="protein sequence ID" value="SPD73341.1"/>
    <property type="molecule type" value="Genomic_DNA"/>
</dbReference>
<protein>
    <recommendedName>
        <fullName evidence="2">Methyltransferase domain-containing protein</fullName>
    </recommendedName>
</protein>
<dbReference type="SUPFAM" id="SSF53335">
    <property type="entry name" value="S-adenosyl-L-methionine-dependent methyltransferases"/>
    <property type="match status" value="1"/>
</dbReference>
<reference evidence="1" key="1">
    <citation type="submission" date="2018-01" db="EMBL/GenBank/DDBJ databases">
        <authorList>
            <person name="Regsiter A."/>
            <person name="William W."/>
        </authorList>
    </citation>
    <scope>NUCLEOTIDE SEQUENCE</scope>
    <source>
        <strain evidence="1">TRIP AH-1</strain>
    </source>
</reference>
<dbReference type="AlphaFoldDB" id="A0A445MVF9"/>
<name>A0A445MVF9_9BACT</name>
<evidence type="ECO:0008006" key="2">
    <source>
        <dbReference type="Google" id="ProtNLM"/>
    </source>
</evidence>